<evidence type="ECO:0008006" key="3">
    <source>
        <dbReference type="Google" id="ProtNLM"/>
    </source>
</evidence>
<organism evidence="1 2">
    <name type="scientific">Treponema porcinum</name>
    <dbReference type="NCBI Taxonomy" id="261392"/>
    <lineage>
        <taxon>Bacteria</taxon>
        <taxon>Pseudomonadati</taxon>
        <taxon>Spirochaetota</taxon>
        <taxon>Spirochaetia</taxon>
        <taxon>Spirochaetales</taxon>
        <taxon>Treponemataceae</taxon>
        <taxon>Treponema</taxon>
    </lineage>
</organism>
<evidence type="ECO:0000313" key="2">
    <source>
        <dbReference type="Proteomes" id="UP000190423"/>
    </source>
</evidence>
<gene>
    <name evidence="1" type="ORF">SAMN02745149_01467</name>
</gene>
<evidence type="ECO:0000313" key="1">
    <source>
        <dbReference type="EMBL" id="SJZ50054.1"/>
    </source>
</evidence>
<name>A0A1T4L5V7_TREPO</name>
<proteinExistence type="predicted"/>
<dbReference type="RefSeq" id="WP_078933376.1">
    <property type="nucleotide sequence ID" value="NZ_FUWG01000010.1"/>
</dbReference>
<dbReference type="PANTHER" id="PTHR36454:SF1">
    <property type="entry name" value="DUF1015 DOMAIN-CONTAINING PROTEIN"/>
    <property type="match status" value="1"/>
</dbReference>
<dbReference type="GeneID" id="78316763"/>
<reference evidence="1 2" key="1">
    <citation type="submission" date="2017-02" db="EMBL/GenBank/DDBJ databases">
        <authorList>
            <person name="Peterson S.W."/>
        </authorList>
    </citation>
    <scope>NUCLEOTIDE SEQUENCE [LARGE SCALE GENOMIC DNA]</scope>
    <source>
        <strain evidence="1 2">ATCC BAA-908</strain>
    </source>
</reference>
<keyword evidence="2" id="KW-1185">Reference proteome</keyword>
<protein>
    <recommendedName>
        <fullName evidence="3">DUF1015 domain-containing protein</fullName>
    </recommendedName>
</protein>
<dbReference type="EMBL" id="FUWG01000010">
    <property type="protein sequence ID" value="SJZ50054.1"/>
    <property type="molecule type" value="Genomic_DNA"/>
</dbReference>
<dbReference type="AlphaFoldDB" id="A0A1T4L5V7"/>
<dbReference type="Pfam" id="PF06245">
    <property type="entry name" value="DUF1015"/>
    <property type="match status" value="1"/>
</dbReference>
<accession>A0A1T4L5V7</accession>
<sequence>MKTFEQLGVSIPEIILPKSLDTSTWSVVACDQYTQDRDYWKNVEKTAEGKPSSLNIILPEVYLNDADKSERIEKIRKTMNDYIDGGIFAPPQKECIYVERTTAYGRVRHGLVCAVDLETYEWKPFSKALIRATEATIVERIPPRMEIRRGAPLELPHIMLLVNDPEHSVVEGTGDFVKKSGKAPLYSGNLMQDSGSIRGWAVQSGDELEYMRSALERLAEKNTAPDGSVFLFAVGDGNHSLATAKAVWDEYKAAHPDDTHSRVRYALVEIVNIYDTGLTFEPIHRVVFNAGSEALVNALAGKLGGKTTVLDSEKELEDAVKNSSADFGFVFLKDGKKTYVLMQTDITELAVSRFQPALDEFVQNAPGGHICDENGCRLVKPEIDYIHGSAEVFRLGEKENATGILLPPVAKDSFFATIDGLGPLPRKSFSMGEADEKRFYLECRRLF</sequence>
<dbReference type="InterPro" id="IPR008323">
    <property type="entry name" value="UCP033563"/>
</dbReference>
<dbReference type="Proteomes" id="UP000190423">
    <property type="component" value="Unassembled WGS sequence"/>
</dbReference>
<dbReference type="OrthoDB" id="6396832at2"/>
<dbReference type="STRING" id="261392.SAMN02745149_01467"/>
<dbReference type="PANTHER" id="PTHR36454">
    <property type="entry name" value="LMO2823 PROTEIN"/>
    <property type="match status" value="1"/>
</dbReference>